<feature type="domain" description="PAC" evidence="2">
    <location>
        <begin position="87"/>
        <end position="137"/>
    </location>
</feature>
<comment type="caution">
    <text evidence="4">The sequence shown here is derived from an EMBL/GenBank/DDBJ whole genome shotgun (WGS) entry which is preliminary data.</text>
</comment>
<dbReference type="EMBL" id="JAUZEE010000002">
    <property type="protein sequence ID" value="MDP4300209.1"/>
    <property type="molecule type" value="Genomic_DNA"/>
</dbReference>
<name>A0ABT9G148_LEPDI</name>
<dbReference type="SMART" id="SM00091">
    <property type="entry name" value="PAS"/>
    <property type="match status" value="3"/>
</dbReference>
<dbReference type="InterPro" id="IPR035965">
    <property type="entry name" value="PAS-like_dom_sf"/>
</dbReference>
<reference evidence="4 5" key="1">
    <citation type="submission" date="2023-08" db="EMBL/GenBank/DDBJ databases">
        <authorList>
            <person name="Roldan D.M."/>
            <person name="Menes R.J."/>
        </authorList>
    </citation>
    <scope>NUCLEOTIDE SEQUENCE [LARGE SCALE GENOMIC DNA]</scope>
    <source>
        <strain evidence="4 5">CCM 2812</strain>
    </source>
</reference>
<dbReference type="PROSITE" id="PS50112">
    <property type="entry name" value="PAS"/>
    <property type="match status" value="3"/>
</dbReference>
<dbReference type="PROSITE" id="PS50887">
    <property type="entry name" value="GGDEF"/>
    <property type="match status" value="1"/>
</dbReference>
<dbReference type="InterPro" id="IPR001610">
    <property type="entry name" value="PAC"/>
</dbReference>
<evidence type="ECO:0000313" key="5">
    <source>
        <dbReference type="Proteomes" id="UP001235760"/>
    </source>
</evidence>
<dbReference type="CDD" id="cd01949">
    <property type="entry name" value="GGDEF"/>
    <property type="match status" value="1"/>
</dbReference>
<feature type="domain" description="GGDEF" evidence="3">
    <location>
        <begin position="422"/>
        <end position="552"/>
    </location>
</feature>
<dbReference type="InterPro" id="IPR013656">
    <property type="entry name" value="PAS_4"/>
</dbReference>
<feature type="domain" description="PAS" evidence="1">
    <location>
        <begin position="269"/>
        <end position="339"/>
    </location>
</feature>
<dbReference type="InterPro" id="IPR000160">
    <property type="entry name" value="GGDEF_dom"/>
</dbReference>
<accession>A0ABT9G148</accession>
<feature type="domain" description="PAC" evidence="2">
    <location>
        <begin position="208"/>
        <end position="261"/>
    </location>
</feature>
<evidence type="ECO:0000259" key="1">
    <source>
        <dbReference type="PROSITE" id="PS50112"/>
    </source>
</evidence>
<dbReference type="InterPro" id="IPR043128">
    <property type="entry name" value="Rev_trsase/Diguanyl_cyclase"/>
</dbReference>
<dbReference type="SMART" id="SM00267">
    <property type="entry name" value="GGDEF"/>
    <property type="match status" value="1"/>
</dbReference>
<dbReference type="SMART" id="SM00086">
    <property type="entry name" value="PAC"/>
    <property type="match status" value="3"/>
</dbReference>
<proteinExistence type="predicted"/>
<dbReference type="InterPro" id="IPR000014">
    <property type="entry name" value="PAS"/>
</dbReference>
<feature type="domain" description="PAS" evidence="1">
    <location>
        <begin position="14"/>
        <end position="84"/>
    </location>
</feature>
<sequence length="552" mass="60853">MSSHDPAPAAAPVSEGHYRAIVEAQAELVSLARPDGTLVYVNPSYARQVGSTPAALVGRSLYEHVPEAERAAVQALIAEVLASGRSVWSENRILNGQGQTRWIAWTNGVQVEGGETLLLSVGRDVTERRRLEEELRDSAAFVRNVADKLPLRIAYVDRERRYRYVNEAHCKRFGLTREQVLGRTRDELLGHATPTPIDARIKAVLAGQAQQFEYDEPFDGELRRFEVRLVPDQREDGEVHGYFYLGQDITERARSERALRAISLDAQRQSDILRLVADAIPTTVVVVSAEGRYRFVNRAFERMTGRPREQIVGRTPVDILGAVEADRRRPYIAQALAGETVSFELDKPGEDGMHWFELNCIPLRLAGGEVDGFVGISQDITQQRREQVRLTELSQRDPLTGLLNRAGFELAMERHIQSGGGARLGLLYIDLDRFKPVNDQHGHAVGDRLLAQVAQRLTGLVRPVDAVARMGGDEFTILLVDLAQRAHAEAVAAKVVAALGLPFEVDSLQLVIGASVGVAHGVEAEGGATGLVRRADERLYRAKADGRGRLAS</sequence>
<dbReference type="RefSeq" id="WP_305748753.1">
    <property type="nucleotide sequence ID" value="NZ_JAUZEE010000002.1"/>
</dbReference>
<dbReference type="NCBIfam" id="TIGR00229">
    <property type="entry name" value="sensory_box"/>
    <property type="match status" value="3"/>
</dbReference>
<gene>
    <name evidence="4" type="ORF">Q8X39_06140</name>
</gene>
<dbReference type="PANTHER" id="PTHR44757:SF2">
    <property type="entry name" value="BIOFILM ARCHITECTURE MAINTENANCE PROTEIN MBAA"/>
    <property type="match status" value="1"/>
</dbReference>
<dbReference type="Gene3D" id="3.30.450.20">
    <property type="entry name" value="PAS domain"/>
    <property type="match status" value="3"/>
</dbReference>
<dbReference type="SUPFAM" id="SSF55073">
    <property type="entry name" value="Nucleotide cyclase"/>
    <property type="match status" value="1"/>
</dbReference>
<dbReference type="Gene3D" id="3.30.70.270">
    <property type="match status" value="1"/>
</dbReference>
<dbReference type="InterPro" id="IPR029787">
    <property type="entry name" value="Nucleotide_cyclase"/>
</dbReference>
<protein>
    <submittedName>
        <fullName evidence="4">PAS domain-containing protein</fullName>
    </submittedName>
</protein>
<feature type="domain" description="PAS" evidence="1">
    <location>
        <begin position="138"/>
        <end position="208"/>
    </location>
</feature>
<dbReference type="InterPro" id="IPR000700">
    <property type="entry name" value="PAS-assoc_C"/>
</dbReference>
<organism evidence="4 5">
    <name type="scientific">Leptothrix discophora</name>
    <dbReference type="NCBI Taxonomy" id="89"/>
    <lineage>
        <taxon>Bacteria</taxon>
        <taxon>Pseudomonadati</taxon>
        <taxon>Pseudomonadota</taxon>
        <taxon>Betaproteobacteria</taxon>
        <taxon>Burkholderiales</taxon>
        <taxon>Sphaerotilaceae</taxon>
        <taxon>Leptothrix</taxon>
    </lineage>
</organism>
<dbReference type="InterPro" id="IPR052155">
    <property type="entry name" value="Biofilm_reg_signaling"/>
</dbReference>
<dbReference type="Pfam" id="PF00990">
    <property type="entry name" value="GGDEF"/>
    <property type="match status" value="1"/>
</dbReference>
<feature type="domain" description="PAC" evidence="2">
    <location>
        <begin position="339"/>
        <end position="392"/>
    </location>
</feature>
<evidence type="ECO:0000259" key="2">
    <source>
        <dbReference type="PROSITE" id="PS50113"/>
    </source>
</evidence>
<dbReference type="Proteomes" id="UP001235760">
    <property type="component" value="Unassembled WGS sequence"/>
</dbReference>
<dbReference type="PROSITE" id="PS50113">
    <property type="entry name" value="PAC"/>
    <property type="match status" value="3"/>
</dbReference>
<evidence type="ECO:0000259" key="3">
    <source>
        <dbReference type="PROSITE" id="PS50887"/>
    </source>
</evidence>
<evidence type="ECO:0000313" key="4">
    <source>
        <dbReference type="EMBL" id="MDP4300209.1"/>
    </source>
</evidence>
<dbReference type="Pfam" id="PF08448">
    <property type="entry name" value="PAS_4"/>
    <property type="match status" value="3"/>
</dbReference>
<dbReference type="CDD" id="cd00130">
    <property type="entry name" value="PAS"/>
    <property type="match status" value="3"/>
</dbReference>
<dbReference type="NCBIfam" id="TIGR00254">
    <property type="entry name" value="GGDEF"/>
    <property type="match status" value="1"/>
</dbReference>
<keyword evidence="5" id="KW-1185">Reference proteome</keyword>
<dbReference type="PANTHER" id="PTHR44757">
    <property type="entry name" value="DIGUANYLATE CYCLASE DGCP"/>
    <property type="match status" value="1"/>
</dbReference>
<dbReference type="SUPFAM" id="SSF55785">
    <property type="entry name" value="PYP-like sensor domain (PAS domain)"/>
    <property type="match status" value="3"/>
</dbReference>